<name>G0S6M6_CHATD</name>
<keyword evidence="6" id="KW-1185">Reference proteome</keyword>
<dbReference type="CDD" id="cd22887">
    <property type="entry name" value="Atg16_CCD"/>
    <property type="match status" value="1"/>
</dbReference>
<sequence length="236" mass="26276">MSDWKQEYLQGIRNAEKQHHPIDRASDKQTACLGLRLHKSTDGSSLDSQLVDRIAVLEAEKAALQAQVESAAASSPATAPAPAPTSSGKVSPAPSASPNSSSEEGQLIARLRLELAEALRSKGQFQHRLEIAEQELSRLRAKTTADSKTIRELTAERKTLTIKLRDREEELRVKTKMIADVQDELAVLNMQLDMVEKQRAEKEAENKQLIDRFMKRVGEEAEALNLANEPLFNRTR</sequence>
<dbReference type="Pfam" id="PF08614">
    <property type="entry name" value="ATG16"/>
    <property type="match status" value="1"/>
</dbReference>
<dbReference type="RefSeq" id="XP_006693133.1">
    <property type="nucleotide sequence ID" value="XM_006693070.1"/>
</dbReference>
<comment type="similarity">
    <text evidence="1">Belongs to the ATG16 family.</text>
</comment>
<feature type="domain" description="Autophagy-related protein 16" evidence="4">
    <location>
        <begin position="48"/>
        <end position="225"/>
    </location>
</feature>
<dbReference type="EMBL" id="GL988041">
    <property type="protein sequence ID" value="EGS20837.1"/>
    <property type="molecule type" value="Genomic_DNA"/>
</dbReference>
<evidence type="ECO:0000256" key="3">
    <source>
        <dbReference type="SAM" id="MobiDB-lite"/>
    </source>
</evidence>
<dbReference type="eggNOG" id="ENOG502S5CU">
    <property type="taxonomic scope" value="Eukaryota"/>
</dbReference>
<evidence type="ECO:0000313" key="6">
    <source>
        <dbReference type="Proteomes" id="UP000008066"/>
    </source>
</evidence>
<dbReference type="Gene3D" id="1.20.5.170">
    <property type="match status" value="1"/>
</dbReference>
<evidence type="ECO:0000313" key="5">
    <source>
        <dbReference type="EMBL" id="EGS20837.1"/>
    </source>
</evidence>
<feature type="compositionally biased region" description="Low complexity" evidence="3">
    <location>
        <begin position="73"/>
        <end position="102"/>
    </location>
</feature>
<reference evidence="5 6" key="1">
    <citation type="journal article" date="2011" name="Cell">
        <title>Insight into structure and assembly of the nuclear pore complex by utilizing the genome of a eukaryotic thermophile.</title>
        <authorList>
            <person name="Amlacher S."/>
            <person name="Sarges P."/>
            <person name="Flemming D."/>
            <person name="van Noort V."/>
            <person name="Kunze R."/>
            <person name="Devos D.P."/>
            <person name="Arumugam M."/>
            <person name="Bork P."/>
            <person name="Hurt E."/>
        </authorList>
    </citation>
    <scope>NUCLEOTIDE SEQUENCE [LARGE SCALE GENOMIC DNA]</scope>
    <source>
        <strain evidence="6">DSM 1495 / CBS 144.50 / IMI 039719</strain>
    </source>
</reference>
<feature type="coiled-coil region" evidence="2">
    <location>
        <begin position="115"/>
        <end position="212"/>
    </location>
</feature>
<accession>G0S6M6</accession>
<gene>
    <name evidence="5" type="ORF">CTHT_0026750</name>
</gene>
<dbReference type="AlphaFoldDB" id="G0S6M6"/>
<organism evidence="6">
    <name type="scientific">Chaetomium thermophilum (strain DSM 1495 / CBS 144.50 / IMI 039719)</name>
    <name type="common">Thermochaetoides thermophila</name>
    <dbReference type="NCBI Taxonomy" id="759272"/>
    <lineage>
        <taxon>Eukaryota</taxon>
        <taxon>Fungi</taxon>
        <taxon>Dikarya</taxon>
        <taxon>Ascomycota</taxon>
        <taxon>Pezizomycotina</taxon>
        <taxon>Sordariomycetes</taxon>
        <taxon>Sordariomycetidae</taxon>
        <taxon>Sordariales</taxon>
        <taxon>Chaetomiaceae</taxon>
        <taxon>Thermochaetoides</taxon>
    </lineage>
</organism>
<proteinExistence type="inferred from homology"/>
<protein>
    <recommendedName>
        <fullName evidence="4">Autophagy-related protein 16 domain-containing protein</fullName>
    </recommendedName>
</protein>
<dbReference type="GeneID" id="18256713"/>
<dbReference type="OrthoDB" id="8949486at2759"/>
<dbReference type="Proteomes" id="UP000008066">
    <property type="component" value="Unassembled WGS sequence"/>
</dbReference>
<dbReference type="InterPro" id="IPR013923">
    <property type="entry name" value="Autophagy-rel_prot_16_dom"/>
</dbReference>
<dbReference type="STRING" id="759272.G0S6M6"/>
<dbReference type="HOGENOM" id="CLU_082752_1_0_1"/>
<dbReference type="OMA" id="VQACSQM"/>
<feature type="region of interest" description="Disordered" evidence="3">
    <location>
        <begin position="73"/>
        <end position="105"/>
    </location>
</feature>
<keyword evidence="2" id="KW-0175">Coiled coil</keyword>
<evidence type="ECO:0000259" key="4">
    <source>
        <dbReference type="Pfam" id="PF08614"/>
    </source>
</evidence>
<evidence type="ECO:0000256" key="1">
    <source>
        <dbReference type="ARBA" id="ARBA00005331"/>
    </source>
</evidence>
<evidence type="ECO:0000256" key="2">
    <source>
        <dbReference type="SAM" id="Coils"/>
    </source>
</evidence>
<dbReference type="KEGG" id="cthr:CTHT_0026750"/>